<dbReference type="GO" id="GO:0004185">
    <property type="term" value="F:serine-type carboxypeptidase activity"/>
    <property type="evidence" value="ECO:0007669"/>
    <property type="project" value="InterPro"/>
</dbReference>
<dbReference type="Gene3D" id="3.40.50.1820">
    <property type="entry name" value="alpha/beta hydrolase"/>
    <property type="match status" value="1"/>
</dbReference>
<evidence type="ECO:0000313" key="2">
    <source>
        <dbReference type="EMBL" id="GEU81250.1"/>
    </source>
</evidence>
<keyword evidence="2" id="KW-0645">Protease</keyword>
<dbReference type="Pfam" id="PF00450">
    <property type="entry name" value="Peptidase_S10"/>
    <property type="match status" value="1"/>
</dbReference>
<dbReference type="GO" id="GO:0016747">
    <property type="term" value="F:acyltransferase activity, transferring groups other than amino-acyl groups"/>
    <property type="evidence" value="ECO:0007669"/>
    <property type="project" value="TreeGrafter"/>
</dbReference>
<dbReference type="InterPro" id="IPR029058">
    <property type="entry name" value="AB_hydrolase_fold"/>
</dbReference>
<dbReference type="PANTHER" id="PTHR11802:SF318">
    <property type="entry name" value="PEPTIDASE S10, SERINE CARBOXYPEPTIDASE, ALPHA_BETA HYDROLASE FOLD PROTEIN-RELATED"/>
    <property type="match status" value="1"/>
</dbReference>
<name>A0A6L2N525_TANCI</name>
<organism evidence="2">
    <name type="scientific">Tanacetum cinerariifolium</name>
    <name type="common">Dalmatian daisy</name>
    <name type="synonym">Chrysanthemum cinerariifolium</name>
    <dbReference type="NCBI Taxonomy" id="118510"/>
    <lineage>
        <taxon>Eukaryota</taxon>
        <taxon>Viridiplantae</taxon>
        <taxon>Streptophyta</taxon>
        <taxon>Embryophyta</taxon>
        <taxon>Tracheophyta</taxon>
        <taxon>Spermatophyta</taxon>
        <taxon>Magnoliopsida</taxon>
        <taxon>eudicotyledons</taxon>
        <taxon>Gunneridae</taxon>
        <taxon>Pentapetalae</taxon>
        <taxon>asterids</taxon>
        <taxon>campanulids</taxon>
        <taxon>Asterales</taxon>
        <taxon>Asteraceae</taxon>
        <taxon>Asteroideae</taxon>
        <taxon>Anthemideae</taxon>
        <taxon>Anthemidinae</taxon>
        <taxon>Tanacetum</taxon>
    </lineage>
</organism>
<dbReference type="PANTHER" id="PTHR11802">
    <property type="entry name" value="SERINE PROTEASE FAMILY S10 SERINE CARBOXYPEPTIDASE"/>
    <property type="match status" value="1"/>
</dbReference>
<accession>A0A6L2N525</accession>
<dbReference type="InterPro" id="IPR001563">
    <property type="entry name" value="Peptidase_S10"/>
</dbReference>
<dbReference type="EMBL" id="BKCJ010008241">
    <property type="protein sequence ID" value="GEU81250.1"/>
    <property type="molecule type" value="Genomic_DNA"/>
</dbReference>
<sequence>MSKSNIASGLVGGRKHFPTRIVEVLTSSRDGKTTYVTGCLIVSPVADKFIDFNSRLEYAHRLALISDDIYESTKETCRGNYIYNDPSNTICSDNLQQVDECTSEINLSNILEPLCDAVDPEPTCREADNIFIDVWANDKDVQKALHVREGTVETWEKTNETIHFYLYKNDTFCYSYDIFSSIIYYKQLATKSCRVLILSGDHDMIAPYVGTEEWITSLDLPIERAWDPWYIGIQIGGYQMIYSKNGYSLTYASVKGAGHAVALYKPEETLVIVDRWLAALTSSSDT</sequence>
<dbReference type="GO" id="GO:0019748">
    <property type="term" value="P:secondary metabolic process"/>
    <property type="evidence" value="ECO:0007669"/>
    <property type="project" value="TreeGrafter"/>
</dbReference>
<comment type="similarity">
    <text evidence="1">Belongs to the peptidase S10 family.</text>
</comment>
<dbReference type="GO" id="GO:0006508">
    <property type="term" value="P:proteolysis"/>
    <property type="evidence" value="ECO:0007669"/>
    <property type="project" value="InterPro"/>
</dbReference>
<protein>
    <submittedName>
        <fullName evidence="2">Putative peptidase S10, serine carboxypeptidase, alpha/beta hydrolase fold protein</fullName>
    </submittedName>
</protein>
<proteinExistence type="inferred from homology"/>
<reference evidence="2" key="1">
    <citation type="journal article" date="2019" name="Sci. Rep.">
        <title>Draft genome of Tanacetum cinerariifolium, the natural source of mosquito coil.</title>
        <authorList>
            <person name="Yamashiro T."/>
            <person name="Shiraishi A."/>
            <person name="Satake H."/>
            <person name="Nakayama K."/>
        </authorList>
    </citation>
    <scope>NUCLEOTIDE SEQUENCE</scope>
</reference>
<keyword evidence="2" id="KW-0121">Carboxypeptidase</keyword>
<gene>
    <name evidence="2" type="ORF">Tci_053228</name>
</gene>
<dbReference type="Gene3D" id="3.40.50.12670">
    <property type="match status" value="1"/>
</dbReference>
<keyword evidence="2" id="KW-0378">Hydrolase</keyword>
<dbReference type="SUPFAM" id="SSF53474">
    <property type="entry name" value="alpha/beta-Hydrolases"/>
    <property type="match status" value="1"/>
</dbReference>
<dbReference type="AlphaFoldDB" id="A0A6L2N525"/>
<evidence type="ECO:0000256" key="1">
    <source>
        <dbReference type="ARBA" id="ARBA00009431"/>
    </source>
</evidence>
<comment type="caution">
    <text evidence="2">The sequence shown here is derived from an EMBL/GenBank/DDBJ whole genome shotgun (WGS) entry which is preliminary data.</text>
</comment>